<dbReference type="PANTHER" id="PTHR43394">
    <property type="entry name" value="ATP-DEPENDENT PERMEASE MDL1, MITOCHONDRIAL"/>
    <property type="match status" value="1"/>
</dbReference>
<dbReference type="InterPro" id="IPR003439">
    <property type="entry name" value="ABC_transporter-like_ATP-bd"/>
</dbReference>
<dbReference type="PROSITE" id="PS50893">
    <property type="entry name" value="ABC_TRANSPORTER_2"/>
    <property type="match status" value="1"/>
</dbReference>
<evidence type="ECO:0000256" key="6">
    <source>
        <dbReference type="ARBA" id="ARBA00023136"/>
    </source>
</evidence>
<comment type="subcellular location">
    <subcellularLocation>
        <location evidence="1">Cell membrane</location>
        <topology evidence="1">Multi-pass membrane protein</topology>
    </subcellularLocation>
</comment>
<evidence type="ECO:0000256" key="8">
    <source>
        <dbReference type="SAM" id="Phobius"/>
    </source>
</evidence>
<dbReference type="Gene3D" id="1.20.1560.10">
    <property type="entry name" value="ABC transporter type 1, transmembrane domain"/>
    <property type="match status" value="1"/>
</dbReference>
<dbReference type="Gene3D" id="3.40.50.300">
    <property type="entry name" value="P-loop containing nucleotide triphosphate hydrolases"/>
    <property type="match status" value="1"/>
</dbReference>
<dbReference type="SMART" id="SM00382">
    <property type="entry name" value="AAA"/>
    <property type="match status" value="1"/>
</dbReference>
<feature type="transmembrane region" description="Helical" evidence="8">
    <location>
        <begin position="60"/>
        <end position="80"/>
    </location>
</feature>
<feature type="compositionally biased region" description="Low complexity" evidence="7">
    <location>
        <begin position="569"/>
        <end position="578"/>
    </location>
</feature>
<dbReference type="InterPro" id="IPR036640">
    <property type="entry name" value="ABC1_TM_sf"/>
</dbReference>
<evidence type="ECO:0000256" key="1">
    <source>
        <dbReference type="ARBA" id="ARBA00004651"/>
    </source>
</evidence>
<reference evidence="11 12" key="1">
    <citation type="journal article" date="2021" name="Int. J. Syst. Evol. Microbiol.">
        <title>Novosphingobium decolorationis sp. nov., an aniline blue-decolourizing bacterium isolated from East Pacific sediment.</title>
        <authorList>
            <person name="Chen X."/>
            <person name="Dong B."/>
            <person name="Chen T."/>
            <person name="Ren N."/>
            <person name="Wang J."/>
            <person name="Xu Y."/>
            <person name="Yang J."/>
            <person name="Zhu S."/>
            <person name="Chen J."/>
        </authorList>
    </citation>
    <scope>NUCLEOTIDE SEQUENCE [LARGE SCALE GENOMIC DNA]</scope>
    <source>
        <strain evidence="11 12">502str22</strain>
    </source>
</reference>
<dbReference type="RefSeq" id="WP_213502667.1">
    <property type="nucleotide sequence ID" value="NZ_CP054856.1"/>
</dbReference>
<dbReference type="Proteomes" id="UP000677126">
    <property type="component" value="Chromosome"/>
</dbReference>
<name>A0ABX8E322_9SPHN</name>
<keyword evidence="5 8" id="KW-1133">Transmembrane helix</keyword>
<dbReference type="Pfam" id="PF00664">
    <property type="entry name" value="ABC_membrane"/>
    <property type="match status" value="1"/>
</dbReference>
<evidence type="ECO:0000259" key="10">
    <source>
        <dbReference type="PROSITE" id="PS50929"/>
    </source>
</evidence>
<feature type="transmembrane region" description="Helical" evidence="8">
    <location>
        <begin position="145"/>
        <end position="176"/>
    </location>
</feature>
<evidence type="ECO:0000256" key="5">
    <source>
        <dbReference type="ARBA" id="ARBA00022989"/>
    </source>
</evidence>
<keyword evidence="2 8" id="KW-0812">Transmembrane</keyword>
<dbReference type="PROSITE" id="PS50929">
    <property type="entry name" value="ABC_TM1F"/>
    <property type="match status" value="1"/>
</dbReference>
<dbReference type="Pfam" id="PF00005">
    <property type="entry name" value="ABC_tran"/>
    <property type="match status" value="1"/>
</dbReference>
<dbReference type="NCBIfam" id="TIGR01842">
    <property type="entry name" value="type_I_sec_PrtD"/>
    <property type="match status" value="1"/>
</dbReference>
<evidence type="ECO:0000256" key="4">
    <source>
        <dbReference type="ARBA" id="ARBA00022840"/>
    </source>
</evidence>
<dbReference type="SUPFAM" id="SSF90123">
    <property type="entry name" value="ABC transporter transmembrane region"/>
    <property type="match status" value="1"/>
</dbReference>
<feature type="domain" description="ABC transmembrane type-1" evidence="10">
    <location>
        <begin position="25"/>
        <end position="302"/>
    </location>
</feature>
<feature type="region of interest" description="Disordered" evidence="7">
    <location>
        <begin position="558"/>
        <end position="583"/>
    </location>
</feature>
<dbReference type="InterPro" id="IPR027417">
    <property type="entry name" value="P-loop_NTPase"/>
</dbReference>
<sequence>MLNPFGRLSQDLRDALRGLGRVAPVVLVISSVYNVLLLSGSFFMLLVYDDVLPSRSLPSLFSLLALVLLAYVFQAVLDVVRGRIMVHVGSRFLEETSGRVLDILARFELSRGSLPNGTQVVRDADTVRGFLSGPGPLALVDLPWILVYLGVLSVFHWSLGLLALVGVGVLVTLMVANNRSTGPLALETMKAGARRASLAEATLRNAETLKALGMAPSRREEWTEAEAAYLRANEAFSARASTLSGATKAFRMFLQSATLALGAYLVIEGQATGGIIIASSILSSRALAPVEQVIAHWKSMVACGQALGRMRELMEAVPAHAEPLGLEPPREALRVQGLTAGPPGLKRVTLAEVRFSLKAGDALAVVGRSGSGKTTLARVLCGVWSPLRGAVRLDGATLDQWSAPQIAQFMGYVPQKIELFEGTIAQNIARFRPDADRDKILAAARAADCHELIVRLEGGYDGRIGPGGGGLSAGQQQRIALARALYGDPFLVVMDEPNSNLDHEGEAALAHAIAALRARGGIAIVIAHRPAIVSQVSHIMVMNGGRVERFETRAEFEARMRPGKEAPKGATTGRTAGANAPDGEAAQALRTVRMEEELDQ</sequence>
<protein>
    <submittedName>
        <fullName evidence="11">Type I secretion system permease/ATPase</fullName>
    </submittedName>
</protein>
<dbReference type="PROSITE" id="PS00211">
    <property type="entry name" value="ABC_TRANSPORTER_1"/>
    <property type="match status" value="1"/>
</dbReference>
<evidence type="ECO:0000313" key="12">
    <source>
        <dbReference type="Proteomes" id="UP000677126"/>
    </source>
</evidence>
<keyword evidence="12" id="KW-1185">Reference proteome</keyword>
<evidence type="ECO:0000256" key="3">
    <source>
        <dbReference type="ARBA" id="ARBA00022741"/>
    </source>
</evidence>
<dbReference type="EMBL" id="CP054856">
    <property type="protein sequence ID" value="QVM83290.1"/>
    <property type="molecule type" value="Genomic_DNA"/>
</dbReference>
<organism evidence="11 12">
    <name type="scientific">Novosphingobium decolorationis</name>
    <dbReference type="NCBI Taxonomy" id="2698673"/>
    <lineage>
        <taxon>Bacteria</taxon>
        <taxon>Pseudomonadati</taxon>
        <taxon>Pseudomonadota</taxon>
        <taxon>Alphaproteobacteria</taxon>
        <taxon>Sphingomonadales</taxon>
        <taxon>Sphingomonadaceae</taxon>
        <taxon>Novosphingobium</taxon>
    </lineage>
</organism>
<keyword evidence="6 8" id="KW-0472">Membrane</keyword>
<dbReference type="InterPro" id="IPR017871">
    <property type="entry name" value="ABC_transporter-like_CS"/>
</dbReference>
<dbReference type="InterPro" id="IPR003593">
    <property type="entry name" value="AAA+_ATPase"/>
</dbReference>
<keyword evidence="3" id="KW-0547">Nucleotide-binding</keyword>
<dbReference type="InterPro" id="IPR039421">
    <property type="entry name" value="Type_1_exporter"/>
</dbReference>
<feature type="compositionally biased region" description="Basic and acidic residues" evidence="7">
    <location>
        <begin position="558"/>
        <end position="567"/>
    </location>
</feature>
<evidence type="ECO:0000259" key="9">
    <source>
        <dbReference type="PROSITE" id="PS50893"/>
    </source>
</evidence>
<proteinExistence type="predicted"/>
<dbReference type="PANTHER" id="PTHR43394:SF1">
    <property type="entry name" value="ATP-BINDING CASSETTE SUB-FAMILY B MEMBER 10, MITOCHONDRIAL"/>
    <property type="match status" value="1"/>
</dbReference>
<dbReference type="InterPro" id="IPR010128">
    <property type="entry name" value="ATPase_T1SS_PrtD-like"/>
</dbReference>
<keyword evidence="4" id="KW-0067">ATP-binding</keyword>
<evidence type="ECO:0000313" key="11">
    <source>
        <dbReference type="EMBL" id="QVM83290.1"/>
    </source>
</evidence>
<evidence type="ECO:0000256" key="7">
    <source>
        <dbReference type="SAM" id="MobiDB-lite"/>
    </source>
</evidence>
<feature type="domain" description="ABC transporter" evidence="9">
    <location>
        <begin position="333"/>
        <end position="569"/>
    </location>
</feature>
<dbReference type="InterPro" id="IPR011527">
    <property type="entry name" value="ABC1_TM_dom"/>
</dbReference>
<feature type="transmembrane region" description="Helical" evidence="8">
    <location>
        <begin position="21"/>
        <end position="48"/>
    </location>
</feature>
<evidence type="ECO:0000256" key="2">
    <source>
        <dbReference type="ARBA" id="ARBA00022692"/>
    </source>
</evidence>
<dbReference type="SUPFAM" id="SSF52540">
    <property type="entry name" value="P-loop containing nucleoside triphosphate hydrolases"/>
    <property type="match status" value="1"/>
</dbReference>
<accession>A0ABX8E322</accession>
<gene>
    <name evidence="11" type="ORF">HT578_05855</name>
</gene>